<evidence type="ECO:0000259" key="10">
    <source>
        <dbReference type="Pfam" id="PF02518"/>
    </source>
</evidence>
<evidence type="ECO:0000256" key="2">
    <source>
        <dbReference type="ARBA" id="ARBA00012438"/>
    </source>
</evidence>
<dbReference type="RefSeq" id="WP_272460572.1">
    <property type="nucleotide sequence ID" value="NZ_JAPFQL010000004.1"/>
</dbReference>
<comment type="catalytic activity">
    <reaction evidence="1">
        <text>ATP + protein L-histidine = ADP + protein N-phospho-L-histidine.</text>
        <dbReference type="EC" id="2.7.13.3"/>
    </reaction>
</comment>
<gene>
    <name evidence="12" type="ORF">OO014_01895</name>
</gene>
<evidence type="ECO:0000256" key="3">
    <source>
        <dbReference type="ARBA" id="ARBA00022553"/>
    </source>
</evidence>
<feature type="transmembrane region" description="Helical" evidence="9">
    <location>
        <begin position="169"/>
        <end position="189"/>
    </location>
</feature>
<keyword evidence="4" id="KW-0808">Transferase</keyword>
<proteinExistence type="predicted"/>
<keyword evidence="6 12" id="KW-0418">Kinase</keyword>
<keyword evidence="9" id="KW-0812">Transmembrane</keyword>
<organism evidence="12 13">
    <name type="scientific">Intrasporangium calvum</name>
    <dbReference type="NCBI Taxonomy" id="53358"/>
    <lineage>
        <taxon>Bacteria</taxon>
        <taxon>Bacillati</taxon>
        <taxon>Actinomycetota</taxon>
        <taxon>Actinomycetes</taxon>
        <taxon>Micrococcales</taxon>
        <taxon>Intrasporangiaceae</taxon>
        <taxon>Intrasporangium</taxon>
    </lineage>
</organism>
<dbReference type="EMBL" id="JAPFQL010000004">
    <property type="protein sequence ID" value="MDC5695993.1"/>
    <property type="molecule type" value="Genomic_DNA"/>
</dbReference>
<protein>
    <recommendedName>
        <fullName evidence="2">histidine kinase</fullName>
        <ecNumber evidence="2">2.7.13.3</ecNumber>
    </recommendedName>
</protein>
<reference evidence="12 13" key="1">
    <citation type="submission" date="2022-11" db="EMBL/GenBank/DDBJ databases">
        <title>Anaerobic phenanthrene biodegradation by a DNRA strain PheN6.</title>
        <authorList>
            <person name="Zhang Z."/>
        </authorList>
    </citation>
    <scope>NUCLEOTIDE SEQUENCE [LARGE SCALE GENOMIC DNA]</scope>
    <source>
        <strain evidence="12 13">PheN6</strain>
    </source>
</reference>
<keyword evidence="8" id="KW-0902">Two-component regulatory system</keyword>
<evidence type="ECO:0000256" key="8">
    <source>
        <dbReference type="ARBA" id="ARBA00023012"/>
    </source>
</evidence>
<evidence type="ECO:0000256" key="5">
    <source>
        <dbReference type="ARBA" id="ARBA00022741"/>
    </source>
</evidence>
<keyword evidence="3" id="KW-0597">Phosphoprotein</keyword>
<evidence type="ECO:0000256" key="7">
    <source>
        <dbReference type="ARBA" id="ARBA00022840"/>
    </source>
</evidence>
<evidence type="ECO:0000259" key="11">
    <source>
        <dbReference type="Pfam" id="PF07730"/>
    </source>
</evidence>
<name>A0ABT5GCP9_9MICO</name>
<evidence type="ECO:0000256" key="4">
    <source>
        <dbReference type="ARBA" id="ARBA00022679"/>
    </source>
</evidence>
<feature type="transmembrane region" description="Helical" evidence="9">
    <location>
        <begin position="59"/>
        <end position="77"/>
    </location>
</feature>
<dbReference type="Gene3D" id="3.30.565.10">
    <property type="entry name" value="Histidine kinase-like ATPase, C-terminal domain"/>
    <property type="match status" value="1"/>
</dbReference>
<evidence type="ECO:0000256" key="1">
    <source>
        <dbReference type="ARBA" id="ARBA00000085"/>
    </source>
</evidence>
<accession>A0ABT5GCP9</accession>
<dbReference type="GO" id="GO:0016301">
    <property type="term" value="F:kinase activity"/>
    <property type="evidence" value="ECO:0007669"/>
    <property type="project" value="UniProtKB-KW"/>
</dbReference>
<keyword evidence="9" id="KW-1133">Transmembrane helix</keyword>
<dbReference type="Proteomes" id="UP001150259">
    <property type="component" value="Unassembled WGS sequence"/>
</dbReference>
<evidence type="ECO:0000256" key="9">
    <source>
        <dbReference type="SAM" id="Phobius"/>
    </source>
</evidence>
<dbReference type="InterPro" id="IPR011712">
    <property type="entry name" value="Sig_transdc_His_kin_sub3_dim/P"/>
</dbReference>
<keyword evidence="9" id="KW-0472">Membrane</keyword>
<dbReference type="Pfam" id="PF07730">
    <property type="entry name" value="HisKA_3"/>
    <property type="match status" value="1"/>
</dbReference>
<feature type="transmembrane region" description="Helical" evidence="9">
    <location>
        <begin position="107"/>
        <end position="125"/>
    </location>
</feature>
<dbReference type="PANTHER" id="PTHR24421:SF10">
    <property type="entry name" value="NITRATE_NITRITE SENSOR PROTEIN NARQ"/>
    <property type="match status" value="1"/>
</dbReference>
<dbReference type="Gene3D" id="1.20.5.1930">
    <property type="match status" value="1"/>
</dbReference>
<dbReference type="Pfam" id="PF02518">
    <property type="entry name" value="HATPase_c"/>
    <property type="match status" value="1"/>
</dbReference>
<feature type="domain" description="Signal transduction histidine kinase subgroup 3 dimerisation and phosphoacceptor" evidence="11">
    <location>
        <begin position="218"/>
        <end position="283"/>
    </location>
</feature>
<feature type="domain" description="Histidine kinase/HSP90-like ATPase" evidence="10">
    <location>
        <begin position="329"/>
        <end position="409"/>
    </location>
</feature>
<sequence length="413" mass="43570">MTSRHLDLDLDRAFQVIRSVPARFWATTLVWALAVYAFAVTSGTLQPLWPGRSGTMTELASSLLPTLWPLLLLATTSAPVVARLRPRLATVLAASGLLVVLTTEPVALMFATFLSFVGVAVGATWTRPRLAWPIGAMSLVVPVALSFGAGVLMPGFILDSTYWEPDQRLLVPVLYAVGVAAAIGLARVLRAGALVAATRSDLAAGARRLANEESALTERARIARDLHDIVAHRISLIAVRAETAPYTSPDLGPDARRLLAETATDARSALEEMRTVLGVLHRSTDPAARAPQPGAGDIAHLVEEARAAGAEVELVGEVPPMSEATGNIAYRVVQEALTNARRHAPASPTTVSLIPEADHLVVTVTNPAEAGPVSFGRGLTGMRERVELAGGDLSATARDGVFTVVVRLPGSAR</sequence>
<dbReference type="SUPFAM" id="SSF55874">
    <property type="entry name" value="ATPase domain of HSP90 chaperone/DNA topoisomerase II/histidine kinase"/>
    <property type="match status" value="1"/>
</dbReference>
<feature type="transmembrane region" description="Helical" evidence="9">
    <location>
        <begin position="137"/>
        <end position="157"/>
    </location>
</feature>
<evidence type="ECO:0000256" key="6">
    <source>
        <dbReference type="ARBA" id="ARBA00022777"/>
    </source>
</evidence>
<evidence type="ECO:0000313" key="12">
    <source>
        <dbReference type="EMBL" id="MDC5695993.1"/>
    </source>
</evidence>
<evidence type="ECO:0000313" key="13">
    <source>
        <dbReference type="Proteomes" id="UP001150259"/>
    </source>
</evidence>
<dbReference type="CDD" id="cd16917">
    <property type="entry name" value="HATPase_UhpB-NarQ-NarX-like"/>
    <property type="match status" value="1"/>
</dbReference>
<keyword evidence="7" id="KW-0067">ATP-binding</keyword>
<keyword evidence="13" id="KW-1185">Reference proteome</keyword>
<keyword evidence="5" id="KW-0547">Nucleotide-binding</keyword>
<dbReference type="InterPro" id="IPR036890">
    <property type="entry name" value="HATPase_C_sf"/>
</dbReference>
<dbReference type="PANTHER" id="PTHR24421">
    <property type="entry name" value="NITRATE/NITRITE SENSOR PROTEIN NARX-RELATED"/>
    <property type="match status" value="1"/>
</dbReference>
<dbReference type="InterPro" id="IPR003594">
    <property type="entry name" value="HATPase_dom"/>
</dbReference>
<dbReference type="EC" id="2.7.13.3" evidence="2"/>
<comment type="caution">
    <text evidence="12">The sequence shown here is derived from an EMBL/GenBank/DDBJ whole genome shotgun (WGS) entry which is preliminary data.</text>
</comment>
<feature type="transmembrane region" description="Helical" evidence="9">
    <location>
        <begin position="20"/>
        <end position="39"/>
    </location>
</feature>
<dbReference type="InterPro" id="IPR050482">
    <property type="entry name" value="Sensor_HK_TwoCompSys"/>
</dbReference>